<evidence type="ECO:0000259" key="2">
    <source>
        <dbReference type="Pfam" id="PF05022"/>
    </source>
</evidence>
<feature type="region of interest" description="Disordered" evidence="1">
    <location>
        <begin position="137"/>
        <end position="187"/>
    </location>
</feature>
<organism evidence="3 4">
    <name type="scientific">Papaver nudicaule</name>
    <name type="common">Iceland poppy</name>
    <dbReference type="NCBI Taxonomy" id="74823"/>
    <lineage>
        <taxon>Eukaryota</taxon>
        <taxon>Viridiplantae</taxon>
        <taxon>Streptophyta</taxon>
        <taxon>Embryophyta</taxon>
        <taxon>Tracheophyta</taxon>
        <taxon>Spermatophyta</taxon>
        <taxon>Magnoliopsida</taxon>
        <taxon>Ranunculales</taxon>
        <taxon>Papaveraceae</taxon>
        <taxon>Papaveroideae</taxon>
        <taxon>Papaver</taxon>
    </lineage>
</organism>
<gene>
    <name evidence="3" type="ORF">MKW94_024319</name>
</gene>
<evidence type="ECO:0000256" key="1">
    <source>
        <dbReference type="SAM" id="MobiDB-lite"/>
    </source>
</evidence>
<dbReference type="GO" id="GO:0005730">
    <property type="term" value="C:nucleolus"/>
    <property type="evidence" value="ECO:0007669"/>
    <property type="project" value="InterPro"/>
</dbReference>
<dbReference type="PANTHER" id="PTHR23216">
    <property type="entry name" value="NUCLEOLAR AND COILED-BODY PHOSPHOPROTEIN 1"/>
    <property type="match status" value="1"/>
</dbReference>
<sequence>MAHRFVRSRARKNSELGTTYEKLKKVPARISTYTIGLLQSQKADFLERQIYCKTLVVFKSEALADEEEQLDGVKEHALDVEVMYFKYIETSDGGENNNSSGMQDSNTKVINDIHVDKLSNGIVSDLAVKSKKKKKKSRSESLSVGAKESDKGDSKKSKKEKVLIPEEASTESRDIKENVQDLNGTPFATGKITKKQRIGSTEPKTANAFRRVEIETVEIVDDMLKDNSYRAKHCTNVDYEAKAQEVLGQVRGEYFRLEKTKKIRESYRGGIINLGSHSIKYDNSVDGFEKNVAEALLIHDVVFNCGHGFCWNCVKNAHRPEDFDTTEIRTVVTESKDQQIGTVTTPVDMMVQPI</sequence>
<dbReference type="EMBL" id="JAJJMA010025267">
    <property type="protein sequence ID" value="MCL7023683.1"/>
    <property type="molecule type" value="Genomic_DNA"/>
</dbReference>
<evidence type="ECO:0000313" key="3">
    <source>
        <dbReference type="EMBL" id="MCL7023683.1"/>
    </source>
</evidence>
<dbReference type="InterPro" id="IPR007718">
    <property type="entry name" value="Srp40_C"/>
</dbReference>
<dbReference type="Pfam" id="PF05022">
    <property type="entry name" value="SRP40_C"/>
    <property type="match status" value="1"/>
</dbReference>
<protein>
    <recommendedName>
        <fullName evidence="2">Srp40 C-terminal domain-containing protein</fullName>
    </recommendedName>
</protein>
<comment type="caution">
    <text evidence="3">The sequence shown here is derived from an EMBL/GenBank/DDBJ whole genome shotgun (WGS) entry which is preliminary data.</text>
</comment>
<dbReference type="AlphaFoldDB" id="A0AA41RZZ7"/>
<dbReference type="PANTHER" id="PTHR23216:SF1">
    <property type="entry name" value="NUCLEOLAR AND COILED-BODY PHOSPHOPROTEIN 1"/>
    <property type="match status" value="1"/>
</dbReference>
<accession>A0AA41RZZ7</accession>
<keyword evidence="4" id="KW-1185">Reference proteome</keyword>
<proteinExistence type="predicted"/>
<dbReference type="Proteomes" id="UP001177140">
    <property type="component" value="Unassembled WGS sequence"/>
</dbReference>
<dbReference type="InterPro" id="IPR039191">
    <property type="entry name" value="Nopp140-like"/>
</dbReference>
<feature type="compositionally biased region" description="Basic and acidic residues" evidence="1">
    <location>
        <begin position="147"/>
        <end position="179"/>
    </location>
</feature>
<evidence type="ECO:0000313" key="4">
    <source>
        <dbReference type="Proteomes" id="UP001177140"/>
    </source>
</evidence>
<reference evidence="3" key="1">
    <citation type="submission" date="2022-03" db="EMBL/GenBank/DDBJ databases">
        <title>A functionally conserved STORR gene fusion in Papaver species that diverged 16.8 million years ago.</title>
        <authorList>
            <person name="Catania T."/>
        </authorList>
    </citation>
    <scope>NUCLEOTIDE SEQUENCE</scope>
    <source>
        <strain evidence="3">S-191538</strain>
    </source>
</reference>
<feature type="domain" description="Srp40 C-terminal" evidence="2">
    <location>
        <begin position="209"/>
        <end position="281"/>
    </location>
</feature>
<name>A0AA41RZZ7_PAPNU</name>